<feature type="region of interest" description="Disordered" evidence="4">
    <location>
        <begin position="1140"/>
        <end position="1160"/>
    </location>
</feature>
<feature type="repeat" description="WD" evidence="3">
    <location>
        <begin position="171"/>
        <end position="213"/>
    </location>
</feature>
<feature type="region of interest" description="Disordered" evidence="4">
    <location>
        <begin position="656"/>
        <end position="694"/>
    </location>
</feature>
<feature type="region of interest" description="Disordered" evidence="4">
    <location>
        <begin position="758"/>
        <end position="786"/>
    </location>
</feature>
<dbReference type="OrthoDB" id="311712at2759"/>
<evidence type="ECO:0000259" key="5">
    <source>
        <dbReference type="Pfam" id="PF17120"/>
    </source>
</evidence>
<feature type="compositionally biased region" description="Polar residues" evidence="4">
    <location>
        <begin position="660"/>
        <end position="669"/>
    </location>
</feature>
<comment type="caution">
    <text evidence="6">The sequence shown here is derived from an EMBL/GenBank/DDBJ whole genome shotgun (WGS) entry which is preliminary data.</text>
</comment>
<accession>A0A8H7RGL0</accession>
<protein>
    <recommendedName>
        <fullName evidence="5">WDR59/RTC1-like RING zinc finger domain-containing protein</fullName>
    </recommendedName>
</protein>
<evidence type="ECO:0000256" key="2">
    <source>
        <dbReference type="ARBA" id="ARBA00022737"/>
    </source>
</evidence>
<dbReference type="InterPro" id="IPR036322">
    <property type="entry name" value="WD40_repeat_dom_sf"/>
</dbReference>
<dbReference type="PROSITE" id="PS00678">
    <property type="entry name" value="WD_REPEATS_1"/>
    <property type="match status" value="3"/>
</dbReference>
<evidence type="ECO:0000256" key="4">
    <source>
        <dbReference type="SAM" id="MobiDB-lite"/>
    </source>
</evidence>
<dbReference type="PROSITE" id="PS50294">
    <property type="entry name" value="WD_REPEATS_REGION"/>
    <property type="match status" value="1"/>
</dbReference>
<feature type="compositionally biased region" description="Polar residues" evidence="4">
    <location>
        <begin position="770"/>
        <end position="786"/>
    </location>
</feature>
<evidence type="ECO:0000256" key="3">
    <source>
        <dbReference type="PROSITE-ProRule" id="PRU00221"/>
    </source>
</evidence>
<organism evidence="6 7">
    <name type="scientific">Mucor saturninus</name>
    <dbReference type="NCBI Taxonomy" id="64648"/>
    <lineage>
        <taxon>Eukaryota</taxon>
        <taxon>Fungi</taxon>
        <taxon>Fungi incertae sedis</taxon>
        <taxon>Mucoromycota</taxon>
        <taxon>Mucoromycotina</taxon>
        <taxon>Mucoromycetes</taxon>
        <taxon>Mucorales</taxon>
        <taxon>Mucorineae</taxon>
        <taxon>Mucoraceae</taxon>
        <taxon>Mucor</taxon>
    </lineage>
</organism>
<reference evidence="6" key="1">
    <citation type="submission" date="2020-12" db="EMBL/GenBank/DDBJ databases">
        <title>Metabolic potential, ecology and presence of endohyphal bacteria is reflected in genomic diversity of Mucoromycotina.</title>
        <authorList>
            <person name="Muszewska A."/>
            <person name="Okrasinska A."/>
            <person name="Steczkiewicz K."/>
            <person name="Drgas O."/>
            <person name="Orlowska M."/>
            <person name="Perlinska-Lenart U."/>
            <person name="Aleksandrzak-Piekarczyk T."/>
            <person name="Szatraj K."/>
            <person name="Zielenkiewicz U."/>
            <person name="Pilsyk S."/>
            <person name="Malc E."/>
            <person name="Mieczkowski P."/>
            <person name="Kruszewska J.S."/>
            <person name="Biernat P."/>
            <person name="Pawlowska J."/>
        </authorList>
    </citation>
    <scope>NUCLEOTIDE SEQUENCE</scope>
    <source>
        <strain evidence="6">WA0000017839</strain>
    </source>
</reference>
<dbReference type="InterPro" id="IPR049567">
    <property type="entry name" value="WDR59-like"/>
</dbReference>
<dbReference type="GO" id="GO:0035859">
    <property type="term" value="C:Seh1-associated complex"/>
    <property type="evidence" value="ECO:0007669"/>
    <property type="project" value="TreeGrafter"/>
</dbReference>
<evidence type="ECO:0000313" key="7">
    <source>
        <dbReference type="Proteomes" id="UP000603453"/>
    </source>
</evidence>
<dbReference type="PANTHER" id="PTHR46170:SF1">
    <property type="entry name" value="GATOR COMPLEX PROTEIN WDR59"/>
    <property type="match status" value="1"/>
</dbReference>
<keyword evidence="2" id="KW-0677">Repeat</keyword>
<evidence type="ECO:0000256" key="1">
    <source>
        <dbReference type="ARBA" id="ARBA00022574"/>
    </source>
</evidence>
<feature type="region of interest" description="Disordered" evidence="4">
    <location>
        <begin position="1"/>
        <end position="23"/>
    </location>
</feature>
<dbReference type="GO" id="GO:0005774">
    <property type="term" value="C:vacuolar membrane"/>
    <property type="evidence" value="ECO:0007669"/>
    <property type="project" value="TreeGrafter"/>
</dbReference>
<dbReference type="InterPro" id="IPR015943">
    <property type="entry name" value="WD40/YVTN_repeat-like_dom_sf"/>
</dbReference>
<dbReference type="Pfam" id="PF17120">
    <property type="entry name" value="zf-RING_16"/>
    <property type="match status" value="1"/>
</dbReference>
<dbReference type="Proteomes" id="UP000603453">
    <property type="component" value="Unassembled WGS sequence"/>
</dbReference>
<dbReference type="InterPro" id="IPR001680">
    <property type="entry name" value="WD40_rpt"/>
</dbReference>
<name>A0A8H7RGL0_9FUNG</name>
<keyword evidence="7" id="KW-1185">Reference proteome</keyword>
<dbReference type="GO" id="GO:0034198">
    <property type="term" value="P:cellular response to amino acid starvation"/>
    <property type="evidence" value="ECO:0007669"/>
    <property type="project" value="TreeGrafter"/>
</dbReference>
<dbReference type="Pfam" id="PF00400">
    <property type="entry name" value="WD40"/>
    <property type="match status" value="3"/>
</dbReference>
<dbReference type="InterPro" id="IPR019775">
    <property type="entry name" value="WD40_repeat_CS"/>
</dbReference>
<evidence type="ECO:0000313" key="6">
    <source>
        <dbReference type="EMBL" id="KAG2210000.1"/>
    </source>
</evidence>
<feature type="domain" description="WDR59/RTC1-like RING zinc finger" evidence="5">
    <location>
        <begin position="1328"/>
        <end position="1376"/>
    </location>
</feature>
<dbReference type="InterPro" id="IPR049566">
    <property type="entry name" value="WDR59_RTC1-like_RING_Znf"/>
</dbReference>
<dbReference type="SMART" id="SM00320">
    <property type="entry name" value="WD40"/>
    <property type="match status" value="5"/>
</dbReference>
<dbReference type="PANTHER" id="PTHR46170">
    <property type="entry name" value="GATOR COMPLEX PROTEIN WDR59"/>
    <property type="match status" value="1"/>
</dbReference>
<dbReference type="PROSITE" id="PS50082">
    <property type="entry name" value="WD_REPEATS_2"/>
    <property type="match status" value="3"/>
</dbReference>
<dbReference type="GO" id="GO:1904263">
    <property type="term" value="P:positive regulation of TORC1 signaling"/>
    <property type="evidence" value="ECO:0007669"/>
    <property type="project" value="TreeGrafter"/>
</dbReference>
<gene>
    <name evidence="6" type="ORF">INT47_003436</name>
</gene>
<dbReference type="SUPFAM" id="SSF50978">
    <property type="entry name" value="WD40 repeat-like"/>
    <property type="match status" value="1"/>
</dbReference>
<feature type="repeat" description="WD" evidence="3">
    <location>
        <begin position="227"/>
        <end position="268"/>
    </location>
</feature>
<dbReference type="CDD" id="cd11605">
    <property type="entry name" value="RWD_DRWD_ELF-like"/>
    <property type="match status" value="1"/>
</dbReference>
<dbReference type="Gene3D" id="2.130.10.10">
    <property type="entry name" value="YVTN repeat-like/Quinoprotein amine dehydrogenase"/>
    <property type="match status" value="1"/>
</dbReference>
<proteinExistence type="predicted"/>
<feature type="compositionally biased region" description="Polar residues" evidence="4">
    <location>
        <begin position="1147"/>
        <end position="1160"/>
    </location>
</feature>
<dbReference type="GO" id="GO:0035591">
    <property type="term" value="F:signaling adaptor activity"/>
    <property type="evidence" value="ECO:0007669"/>
    <property type="project" value="TreeGrafter"/>
</dbReference>
<feature type="repeat" description="WD" evidence="3">
    <location>
        <begin position="270"/>
        <end position="312"/>
    </location>
</feature>
<keyword evidence="1 3" id="KW-0853">WD repeat</keyword>
<sequence length="1384" mass="156208">MSESNIDYSNEPEIKRRKSDSNLLKSNDTLLKSQAYTNRKRNSQMAQQVNKSISSTIAERQLSRLKKDDAPQEDTFYRALEIKFHHSVGSMSISPACRDVVLAGRQGLVVIDLEDPWLIPRILPHMSKWEVADVQWSPHISRESWVASTSNQKLLVWNLNYSGPRAIEHVFHAHARAISDINWSPHQPDILATCSVDTYVHLWDLREPQIRSKDQDDDRKMRPSCSFTPWNAAATQVKFNRKSEYLIASAHDKDVKIWDLRKGAVPVTSITAHSKKIYGIDWSRQNDHDIVTCSLDKLVKFWNIHTPEVEEEVIVTDTPIWRARNTPFGNGVLIMPQRTDSKLTLYNRACAETPVHAFDGHQDTVKEFVWRWKGDSNGSNGDDREFQLVTWSKDQNLRLWPVSEDIMKSVGHEPSGTKTKLSAPAFDKFTPHSFQQEPIEKAMLDVRSSFSSTTAPVRQTPSGTMTPYRSNLLNNTTGYEQSNAYREQKYSAINPLLWMQNVKTVGPTGGEIRRDAATAENTYQSVAEEMTTVLNKYVSVGVKTEKVNASSRTCTISLHGPWSDTGDALLRITIRFSPQYPDHSPPEFDIQKNSMISIYYRAHMTQDLNSLASTYTSHKKWCLEPCIRYLLGENMQDESEYALENQNSSVDSAGGIINPQAGSNASVTGSPGHWKGATAIDAGDSDDELGQGWGNMGDGYRFGKRESMTSERGIMVDMSAKQSTDEKVPFPRLCGGVFSGSGQLVCFFSTLRVRDNNRSNMKTTEKRDNTSQSGRSNGEYFENSTESEFYRHPKTYEQFEEYKEIAAMSRQGKNATVLVGGSGGAFGEYTYDDEQDDIDDGLNSAGGMGAIYYKTDVRTGHSLNGAMGNGDNLLYHGAKTDRITHNIVIADFSDRMPYSPWLAREYILSSKDPVSSCVHNAKVCRKHGRLDLYKVWYLAVEILRGCVPSDLPEPDRLVTDGHHVLIDSIDSQKIIDENYQRDQQLAEVKTLLHQRQVSPETNDLQVDILVTKPMHRVKWGMHPLGQKLVDDLLQHFIHTGDIQTAAMLSCTFQVRPNKVPSALFGQKTIPVDKSPEGTELDYFSLKSNQRNVSHSNLRANSGPNTAENLEKVSVAPVSASYGSKTTNMLSYLWETDKRLSPTERLTDNPNELQSPTTKRNSRLNRSWTMTHPKLKIPSNTAPGVRHNVGSLGSHSSYPSSPAIATPTTPLFNKEGKVLVDRTEMKLEYTNLEHFDSERFFQFNHIPLMDTKGMAQRDALRLNYADMLYRWNLLDQRAEVLRFLNHQPFPVDKEVTSTHIQVSCYACGTELSSNDKYCVHCRKIRKLIRCCFCHILVKGLVNFCVHCGHGGHSNHMEDWFVTNQQVYCMTGCGCKCALEPLEISN</sequence>
<dbReference type="EMBL" id="JAEPRD010000013">
    <property type="protein sequence ID" value="KAG2210000.1"/>
    <property type="molecule type" value="Genomic_DNA"/>
</dbReference>
<feature type="compositionally biased region" description="Basic and acidic residues" evidence="4">
    <location>
        <begin position="758"/>
        <end position="769"/>
    </location>
</feature>